<dbReference type="InterPro" id="IPR018523">
    <property type="entry name" value="Isocitrate_lyase_ph_CS"/>
</dbReference>
<accession>A0A643FZW3</accession>
<dbReference type="GO" id="GO:0016833">
    <property type="term" value="F:oxo-acid-lyase activity"/>
    <property type="evidence" value="ECO:0007669"/>
    <property type="project" value="UniProtKB-ARBA"/>
</dbReference>
<dbReference type="InterPro" id="IPR040442">
    <property type="entry name" value="Pyrv_kinase-like_dom_sf"/>
</dbReference>
<dbReference type="Pfam" id="PF13714">
    <property type="entry name" value="PEP_mutase"/>
    <property type="match status" value="1"/>
</dbReference>
<evidence type="ECO:0000313" key="1">
    <source>
        <dbReference type="EMBL" id="QOT80361.1"/>
    </source>
</evidence>
<dbReference type="InterPro" id="IPR039556">
    <property type="entry name" value="ICL/PEPM"/>
</dbReference>
<dbReference type="InterPro" id="IPR015813">
    <property type="entry name" value="Pyrv/PenolPyrv_kinase-like_dom"/>
</dbReference>
<dbReference type="PANTHER" id="PTHR42905:SF2">
    <property type="entry name" value="PHOSPHOENOLPYRUVATE CARBOXYLASE FAMILY PROTEIN"/>
    <property type="match status" value="1"/>
</dbReference>
<dbReference type="PANTHER" id="PTHR42905">
    <property type="entry name" value="PHOSPHOENOLPYRUVATE CARBOXYLASE"/>
    <property type="match status" value="1"/>
</dbReference>
<gene>
    <name evidence="1" type="ORF">F7R26_023190</name>
</gene>
<organism evidence="1 2">
    <name type="scientific">Cupriavidus basilensis</name>
    <dbReference type="NCBI Taxonomy" id="68895"/>
    <lineage>
        <taxon>Bacteria</taxon>
        <taxon>Pseudomonadati</taxon>
        <taxon>Pseudomonadota</taxon>
        <taxon>Betaproteobacteria</taxon>
        <taxon>Burkholderiales</taxon>
        <taxon>Burkholderiaceae</taxon>
        <taxon>Cupriavidus</taxon>
    </lineage>
</organism>
<evidence type="ECO:0000313" key="2">
    <source>
        <dbReference type="Proteomes" id="UP000397656"/>
    </source>
</evidence>
<dbReference type="GeneID" id="98403841"/>
<proteinExistence type="predicted"/>
<name>A0A643FZW3_9BURK</name>
<dbReference type="PROSITE" id="PS00161">
    <property type="entry name" value="ISOCITRATE_LYASE"/>
    <property type="match status" value="1"/>
</dbReference>
<dbReference type="SUPFAM" id="SSF51621">
    <property type="entry name" value="Phosphoenolpyruvate/pyruvate domain"/>
    <property type="match status" value="1"/>
</dbReference>
<dbReference type="RefSeq" id="WP_150984257.1">
    <property type="nucleotide sequence ID" value="NZ_CP062804.1"/>
</dbReference>
<reference evidence="1 2" key="1">
    <citation type="submission" date="2020-10" db="EMBL/GenBank/DDBJ databases">
        <title>Complete genome sequence of Cupriavidus basilensis CCUG 49340T.</title>
        <authorList>
            <person name="Salva-Serra F."/>
            <person name="Donoso R.A."/>
            <person name="Cho K.H."/>
            <person name="Yoo J.A."/>
            <person name="Lee K."/>
            <person name="Yoon S.-H."/>
            <person name="Perez-Pantoja D."/>
            <person name="Moore E.R.B."/>
        </authorList>
    </citation>
    <scope>NUCLEOTIDE SEQUENCE [LARGE SCALE GENOMIC DNA]</scope>
    <source>
        <strain evidence="2">CCUG 49340</strain>
    </source>
</reference>
<protein>
    <submittedName>
        <fullName evidence="1">Isocitrate lyase/PEP mutase family protein</fullName>
    </submittedName>
</protein>
<dbReference type="AlphaFoldDB" id="A0A643FZW3"/>
<dbReference type="CDD" id="cd00377">
    <property type="entry name" value="ICL_PEPM"/>
    <property type="match status" value="1"/>
</dbReference>
<dbReference type="Gene3D" id="3.20.20.60">
    <property type="entry name" value="Phosphoenolpyruvate-binding domains"/>
    <property type="match status" value="1"/>
</dbReference>
<keyword evidence="1" id="KW-0456">Lyase</keyword>
<dbReference type="Proteomes" id="UP000397656">
    <property type="component" value="Chromosome 2"/>
</dbReference>
<dbReference type="EMBL" id="CP062804">
    <property type="protein sequence ID" value="QOT80361.1"/>
    <property type="molecule type" value="Genomic_DNA"/>
</dbReference>
<sequence length="298" mass="31588">MTLATILRQCLQAPGMIIAPGAYDAIGARLIEQAGFSACYMTGAGTSAARGFPDFGLLTMSEMVENAAVMARSVSIPLIADADTGYGNQLNVTRTVREYEARGVAAIHIEDQVAPKRCGHLDGKEVVSRAEFVSKIRAAVQARRTPDFVIIARTDARAMLGLEEAIWRANAALEAGADLAFVEAAQTIEEVAAVPRLVRGPCLLNVVPGGRTPIFDLREAEAMGYKLAILPGLMLKAAIQAGDEALAELKATFIAPGVSASVGQTFRRFGADEWDSLRQRFNAGERATNPDAPASAKA</sequence>